<dbReference type="AlphaFoldDB" id="A0A7J7RIX5"/>
<evidence type="ECO:0000313" key="3">
    <source>
        <dbReference type="Proteomes" id="UP000585614"/>
    </source>
</evidence>
<feature type="region of interest" description="Disordered" evidence="1">
    <location>
        <begin position="98"/>
        <end position="117"/>
    </location>
</feature>
<evidence type="ECO:0000313" key="2">
    <source>
        <dbReference type="EMBL" id="KAF6276086.1"/>
    </source>
</evidence>
<dbReference type="EMBL" id="JACAGC010000026">
    <property type="protein sequence ID" value="KAF6276086.1"/>
    <property type="molecule type" value="Genomic_DNA"/>
</dbReference>
<protein>
    <submittedName>
        <fullName evidence="2">Uncharacterized protein</fullName>
    </submittedName>
</protein>
<evidence type="ECO:0000256" key="1">
    <source>
        <dbReference type="SAM" id="MobiDB-lite"/>
    </source>
</evidence>
<proteinExistence type="predicted"/>
<organism evidence="2 3">
    <name type="scientific">Rhinolophus ferrumequinum</name>
    <name type="common">Greater horseshoe bat</name>
    <dbReference type="NCBI Taxonomy" id="59479"/>
    <lineage>
        <taxon>Eukaryota</taxon>
        <taxon>Metazoa</taxon>
        <taxon>Chordata</taxon>
        <taxon>Craniata</taxon>
        <taxon>Vertebrata</taxon>
        <taxon>Euteleostomi</taxon>
        <taxon>Mammalia</taxon>
        <taxon>Eutheria</taxon>
        <taxon>Laurasiatheria</taxon>
        <taxon>Chiroptera</taxon>
        <taxon>Yinpterochiroptera</taxon>
        <taxon>Rhinolophoidea</taxon>
        <taxon>Rhinolophidae</taxon>
        <taxon>Rhinolophinae</taxon>
        <taxon>Rhinolophus</taxon>
    </lineage>
</organism>
<dbReference type="Proteomes" id="UP000585614">
    <property type="component" value="Unassembled WGS sequence"/>
</dbReference>
<accession>A0A7J7RIX5</accession>
<reference evidence="2 3" key="1">
    <citation type="journal article" date="2020" name="Nature">
        <title>Six reference-quality genomes reveal evolution of bat adaptations.</title>
        <authorList>
            <person name="Jebb D."/>
            <person name="Huang Z."/>
            <person name="Pippel M."/>
            <person name="Hughes G.M."/>
            <person name="Lavrichenko K."/>
            <person name="Devanna P."/>
            <person name="Winkler S."/>
            <person name="Jermiin L.S."/>
            <person name="Skirmuntt E.C."/>
            <person name="Katzourakis A."/>
            <person name="Burkitt-Gray L."/>
            <person name="Ray D.A."/>
            <person name="Sullivan K.A.M."/>
            <person name="Roscito J.G."/>
            <person name="Kirilenko B.M."/>
            <person name="Davalos L.M."/>
            <person name="Corthals A.P."/>
            <person name="Power M.L."/>
            <person name="Jones G."/>
            <person name="Ransome R.D."/>
            <person name="Dechmann D.K.N."/>
            <person name="Locatelli A.G."/>
            <person name="Puechmaille S.J."/>
            <person name="Fedrigo O."/>
            <person name="Jarvis E.D."/>
            <person name="Hiller M."/>
            <person name="Vernes S.C."/>
            <person name="Myers E.W."/>
            <person name="Teeling E.C."/>
        </authorList>
    </citation>
    <scope>NUCLEOTIDE SEQUENCE [LARGE SCALE GENOMIC DNA]</scope>
    <source>
        <strain evidence="2">MRhiFer1</strain>
        <tissue evidence="2">Lung</tissue>
    </source>
</reference>
<comment type="caution">
    <text evidence="2">The sequence shown here is derived from an EMBL/GenBank/DDBJ whole genome shotgun (WGS) entry which is preliminary data.</text>
</comment>
<name>A0A7J7RIX5_RHIFE</name>
<gene>
    <name evidence="2" type="ORF">mRhiFer1_009440</name>
</gene>
<sequence>MFLGSQSSRAWSITELILKRTSHGFGPIPVYPHDMVPSGCKGPGQHNQIRTWINGGAAVTGLHKRGRFIRLAQPSRRWPPVDRGRGRKVQETATFPVRSCQGPSARQGANGGRRHRPVLSRLCGPHQGPPPAAHPLAHPLRWHQPPRGKRTQAVCSDPGSGLGACATWWRFLTCGESGERILLGKS</sequence>